<evidence type="ECO:0000256" key="2">
    <source>
        <dbReference type="PROSITE-ProRule" id="PRU00497"/>
    </source>
</evidence>
<keyword evidence="4" id="KW-0472">Membrane</keyword>
<keyword evidence="4" id="KW-1133">Transmembrane helix</keyword>
<dbReference type="InterPro" id="IPR000618">
    <property type="entry name" value="Insect_cuticle"/>
</dbReference>
<evidence type="ECO:0000313" key="6">
    <source>
        <dbReference type="Proteomes" id="UP001286313"/>
    </source>
</evidence>
<keyword evidence="1 2" id="KW-0193">Cuticle</keyword>
<dbReference type="PANTHER" id="PTHR12236">
    <property type="entry name" value="STRUCTURAL CONTITUENT OF CUTICLE"/>
    <property type="match status" value="1"/>
</dbReference>
<dbReference type="PANTHER" id="PTHR12236:SF79">
    <property type="entry name" value="CUTICULAR PROTEIN 50CB-RELATED"/>
    <property type="match status" value="1"/>
</dbReference>
<evidence type="ECO:0000256" key="3">
    <source>
        <dbReference type="SAM" id="MobiDB-lite"/>
    </source>
</evidence>
<feature type="compositionally biased region" description="Basic and acidic residues" evidence="3">
    <location>
        <begin position="171"/>
        <end position="213"/>
    </location>
</feature>
<dbReference type="PROSITE" id="PS51155">
    <property type="entry name" value="CHIT_BIND_RR_2"/>
    <property type="match status" value="1"/>
</dbReference>
<sequence length="229" mass="25938">MEVKVVMVMVVVMVVVVVVVMKVVMVVVVVKVVMVDSTQVVFVLVCVAAATSADQRPGYSYPSRSSFPQGSYDYSPPQIREDPEEARYDFDFVVLDDETGTDFSRQEAREGNRTEGSYSILLPDGRLQTVTYYVDGDSGFVAEVSYDGEAEVEDSFEAPQTYLPPTRTPKKSYEHPHFSNEDPRNSYEHPHQSYEHPHNSYEHPHSSNEHPHNSYEQPLTSRPTFGFRS</sequence>
<comment type="caution">
    <text evidence="5">The sequence shown here is derived from an EMBL/GenBank/DDBJ whole genome shotgun (WGS) entry which is preliminary data.</text>
</comment>
<accession>A0AAE1FLL6</accession>
<dbReference type="EMBL" id="JAWQEG010001810">
    <property type="protein sequence ID" value="KAK3876508.1"/>
    <property type="molecule type" value="Genomic_DNA"/>
</dbReference>
<reference evidence="5" key="1">
    <citation type="submission" date="2023-10" db="EMBL/GenBank/DDBJ databases">
        <title>Genome assemblies of two species of porcelain crab, Petrolisthes cinctipes and Petrolisthes manimaculis (Anomura: Porcellanidae).</title>
        <authorList>
            <person name="Angst P."/>
        </authorList>
    </citation>
    <scope>NUCLEOTIDE SEQUENCE</scope>
    <source>
        <strain evidence="5">PB745_01</strain>
        <tissue evidence="5">Gill</tissue>
    </source>
</reference>
<dbReference type="GO" id="GO:0005615">
    <property type="term" value="C:extracellular space"/>
    <property type="evidence" value="ECO:0007669"/>
    <property type="project" value="TreeGrafter"/>
</dbReference>
<evidence type="ECO:0000256" key="4">
    <source>
        <dbReference type="SAM" id="Phobius"/>
    </source>
</evidence>
<dbReference type="Proteomes" id="UP001286313">
    <property type="component" value="Unassembled WGS sequence"/>
</dbReference>
<evidence type="ECO:0008006" key="7">
    <source>
        <dbReference type="Google" id="ProtNLM"/>
    </source>
</evidence>
<dbReference type="InterPro" id="IPR051217">
    <property type="entry name" value="Insect_Cuticle_Struc_Prot"/>
</dbReference>
<dbReference type="AlphaFoldDB" id="A0AAE1FLL6"/>
<keyword evidence="4" id="KW-0812">Transmembrane</keyword>
<evidence type="ECO:0000256" key="1">
    <source>
        <dbReference type="ARBA" id="ARBA00022460"/>
    </source>
</evidence>
<dbReference type="Pfam" id="PF00379">
    <property type="entry name" value="Chitin_bind_4"/>
    <property type="match status" value="1"/>
</dbReference>
<feature type="region of interest" description="Disordered" evidence="3">
    <location>
        <begin position="151"/>
        <end position="229"/>
    </location>
</feature>
<dbReference type="GO" id="GO:0042302">
    <property type="term" value="F:structural constituent of cuticle"/>
    <property type="evidence" value="ECO:0007669"/>
    <property type="project" value="UniProtKB-UniRule"/>
</dbReference>
<feature type="transmembrane region" description="Helical" evidence="4">
    <location>
        <begin position="6"/>
        <end position="30"/>
    </location>
</feature>
<protein>
    <recommendedName>
        <fullName evidence="7">Pro-resilin</fullName>
    </recommendedName>
</protein>
<name>A0AAE1FLL6_PETCI</name>
<evidence type="ECO:0000313" key="5">
    <source>
        <dbReference type="EMBL" id="KAK3876508.1"/>
    </source>
</evidence>
<keyword evidence="6" id="KW-1185">Reference proteome</keyword>
<organism evidence="5 6">
    <name type="scientific">Petrolisthes cinctipes</name>
    <name type="common">Flat porcelain crab</name>
    <dbReference type="NCBI Taxonomy" id="88211"/>
    <lineage>
        <taxon>Eukaryota</taxon>
        <taxon>Metazoa</taxon>
        <taxon>Ecdysozoa</taxon>
        <taxon>Arthropoda</taxon>
        <taxon>Crustacea</taxon>
        <taxon>Multicrustacea</taxon>
        <taxon>Malacostraca</taxon>
        <taxon>Eumalacostraca</taxon>
        <taxon>Eucarida</taxon>
        <taxon>Decapoda</taxon>
        <taxon>Pleocyemata</taxon>
        <taxon>Anomura</taxon>
        <taxon>Galatheoidea</taxon>
        <taxon>Porcellanidae</taxon>
        <taxon>Petrolisthes</taxon>
    </lineage>
</organism>
<feature type="region of interest" description="Disordered" evidence="3">
    <location>
        <begin position="55"/>
        <end position="76"/>
    </location>
</feature>
<dbReference type="GO" id="GO:0031012">
    <property type="term" value="C:extracellular matrix"/>
    <property type="evidence" value="ECO:0007669"/>
    <property type="project" value="TreeGrafter"/>
</dbReference>
<gene>
    <name evidence="5" type="ORF">Pcinc_018699</name>
</gene>
<proteinExistence type="predicted"/>